<comment type="similarity">
    <text evidence="1">Belongs to the transferase hexapeptide repeat family.</text>
</comment>
<dbReference type="EMBL" id="NKHU02000009">
    <property type="protein sequence ID" value="RHZ66897.1"/>
    <property type="molecule type" value="Genomic_DNA"/>
</dbReference>
<dbReference type="STRING" id="41047.A0A397HVS2"/>
<feature type="region of interest" description="Disordered" evidence="3">
    <location>
        <begin position="241"/>
        <end position="262"/>
    </location>
</feature>
<evidence type="ECO:0000259" key="4">
    <source>
        <dbReference type="SMART" id="SM01266"/>
    </source>
</evidence>
<dbReference type="OrthoDB" id="25818at2759"/>
<dbReference type="Pfam" id="PF12464">
    <property type="entry name" value="Mac"/>
    <property type="match status" value="1"/>
</dbReference>
<dbReference type="Gene3D" id="2.160.10.10">
    <property type="entry name" value="Hexapeptide repeat proteins"/>
    <property type="match status" value="1"/>
</dbReference>
<dbReference type="SUPFAM" id="SSF51161">
    <property type="entry name" value="Trimeric LpxA-like enzymes"/>
    <property type="match status" value="1"/>
</dbReference>
<keyword evidence="2" id="KW-0808">Transferase</keyword>
<evidence type="ECO:0000313" key="6">
    <source>
        <dbReference type="Proteomes" id="UP000215305"/>
    </source>
</evidence>
<dbReference type="Pfam" id="PF00132">
    <property type="entry name" value="Hexapep"/>
    <property type="match status" value="1"/>
</dbReference>
<organism evidence="5 6">
    <name type="scientific">Aspergillus thermomutatus</name>
    <name type="common">Neosartorya pseudofischeri</name>
    <dbReference type="NCBI Taxonomy" id="41047"/>
    <lineage>
        <taxon>Eukaryota</taxon>
        <taxon>Fungi</taxon>
        <taxon>Dikarya</taxon>
        <taxon>Ascomycota</taxon>
        <taxon>Pezizomycotina</taxon>
        <taxon>Eurotiomycetes</taxon>
        <taxon>Eurotiomycetidae</taxon>
        <taxon>Eurotiales</taxon>
        <taxon>Aspergillaceae</taxon>
        <taxon>Aspergillus</taxon>
        <taxon>Aspergillus subgen. Fumigati</taxon>
    </lineage>
</organism>
<dbReference type="Proteomes" id="UP000215305">
    <property type="component" value="Unassembled WGS sequence"/>
</dbReference>
<dbReference type="InterPro" id="IPR024688">
    <property type="entry name" value="Mac_dom"/>
</dbReference>
<keyword evidence="6" id="KW-1185">Reference proteome</keyword>
<evidence type="ECO:0000256" key="1">
    <source>
        <dbReference type="ARBA" id="ARBA00007274"/>
    </source>
</evidence>
<evidence type="ECO:0000256" key="2">
    <source>
        <dbReference type="ARBA" id="ARBA00022679"/>
    </source>
</evidence>
<dbReference type="VEuPathDB" id="FungiDB:CDV56_108749"/>
<sequence length="262" mass="29552">MAATEKRPEIIALARELKDVPMCEEYERMVSGMMYNPNTPKLLEARHRCRGLAADYNSLDTKTVPYDQIYEKRIELLRRVVGKVGDGTFIEPPFMPDYGCNIIIGKDCFVNWKYVYVHVHVHVARRFVVSGWIRWIKTDSISLTVLDTSLVVIGDRVQIGTNVSIITAGHDTSILSRRKFVEFGHPVFIEDDCWIGANVVILPGVRIGQGSTIGAGSIVTKDIPPFSVAMGSPCRVKRTIPSAEEEEQDETNPFRNLVREDR</sequence>
<dbReference type="InterPro" id="IPR051159">
    <property type="entry name" value="Hexapeptide_acetyltransf"/>
</dbReference>
<dbReference type="AlphaFoldDB" id="A0A397HVS2"/>
<dbReference type="InterPro" id="IPR001451">
    <property type="entry name" value="Hexapep"/>
</dbReference>
<dbReference type="RefSeq" id="XP_026618439.1">
    <property type="nucleotide sequence ID" value="XM_026762368.1"/>
</dbReference>
<dbReference type="GO" id="GO:0008374">
    <property type="term" value="F:O-acyltransferase activity"/>
    <property type="evidence" value="ECO:0007669"/>
    <property type="project" value="TreeGrafter"/>
</dbReference>
<name>A0A397HVS2_ASPTH</name>
<feature type="domain" description="Maltose/galactoside acetyltransferase" evidence="4">
    <location>
        <begin position="26"/>
        <end position="86"/>
    </location>
</feature>
<dbReference type="InterPro" id="IPR018357">
    <property type="entry name" value="Hexapep_transf_CS"/>
</dbReference>
<dbReference type="PANTHER" id="PTHR23416:SF23">
    <property type="entry name" value="ACETYLTRANSFERASE C18B11.09C-RELATED"/>
    <property type="match status" value="1"/>
</dbReference>
<dbReference type="CDD" id="cd03357">
    <property type="entry name" value="LbH_MAT_GAT"/>
    <property type="match status" value="1"/>
</dbReference>
<dbReference type="GO" id="GO:0016407">
    <property type="term" value="F:acetyltransferase activity"/>
    <property type="evidence" value="ECO:0007669"/>
    <property type="project" value="InterPro"/>
</dbReference>
<evidence type="ECO:0000256" key="3">
    <source>
        <dbReference type="SAM" id="MobiDB-lite"/>
    </source>
</evidence>
<dbReference type="GeneID" id="38130723"/>
<gene>
    <name evidence="5" type="ORF">CDV56_108749</name>
</gene>
<dbReference type="SMART" id="SM01266">
    <property type="entry name" value="Mac"/>
    <property type="match status" value="1"/>
</dbReference>
<protein>
    <recommendedName>
        <fullName evidence="4">Maltose/galactoside acetyltransferase domain-containing protein</fullName>
    </recommendedName>
</protein>
<dbReference type="PROSITE" id="PS00101">
    <property type="entry name" value="HEXAPEP_TRANSFERASES"/>
    <property type="match status" value="1"/>
</dbReference>
<comment type="caution">
    <text evidence="5">The sequence shown here is derived from an EMBL/GenBank/DDBJ whole genome shotgun (WGS) entry which is preliminary data.</text>
</comment>
<proteinExistence type="inferred from homology"/>
<accession>A0A397HVS2</accession>
<reference evidence="5" key="1">
    <citation type="submission" date="2018-08" db="EMBL/GenBank/DDBJ databases">
        <title>Draft genome sequence of azole-resistant Aspergillus thermomutatus (Neosartorya pseudofischeri) strain HMR AF 39, isolated from a human nasal aspirate.</title>
        <authorList>
            <person name="Parent-Michaud M."/>
            <person name="Dufresne P.J."/>
            <person name="Fournier E."/>
            <person name="Martineau C."/>
            <person name="Moreira S."/>
            <person name="Perkins V."/>
            <person name="De Repentigny L."/>
            <person name="Dufresne S.F."/>
        </authorList>
    </citation>
    <scope>NUCLEOTIDE SEQUENCE [LARGE SCALE GENOMIC DNA]</scope>
    <source>
        <strain evidence="5">HMR AF 39</strain>
    </source>
</reference>
<dbReference type="InterPro" id="IPR011004">
    <property type="entry name" value="Trimer_LpxA-like_sf"/>
</dbReference>
<evidence type="ECO:0000313" key="5">
    <source>
        <dbReference type="EMBL" id="RHZ66897.1"/>
    </source>
</evidence>
<dbReference type="PANTHER" id="PTHR23416">
    <property type="entry name" value="SIALIC ACID SYNTHASE-RELATED"/>
    <property type="match status" value="1"/>
</dbReference>